<dbReference type="AlphaFoldDB" id="A0A0T5PFG0"/>
<evidence type="ECO:0000313" key="5">
    <source>
        <dbReference type="EMBL" id="QEW28751.1"/>
    </source>
</evidence>
<gene>
    <name evidence="5" type="primary">mlhB</name>
    <name evidence="5" type="ORF">RIdsm_04590</name>
    <name evidence="4" type="ORF">XM52_03380</name>
</gene>
<proteinExistence type="inferred from homology"/>
<name>A0A0T5PFG0_9RHOB</name>
<accession>A0A0T5PFG0</accession>
<evidence type="ECO:0000259" key="3">
    <source>
        <dbReference type="Pfam" id="PF07859"/>
    </source>
</evidence>
<dbReference type="EC" id="3.1.1.83" evidence="5"/>
<comment type="similarity">
    <text evidence="1">Belongs to the 'GDXG' lipolytic enzyme family.</text>
</comment>
<dbReference type="EMBL" id="CP031598">
    <property type="protein sequence ID" value="QEW28751.1"/>
    <property type="molecule type" value="Genomic_DNA"/>
</dbReference>
<organism evidence="4 6">
    <name type="scientific">Roseovarius indicus</name>
    <dbReference type="NCBI Taxonomy" id="540747"/>
    <lineage>
        <taxon>Bacteria</taxon>
        <taxon>Pseudomonadati</taxon>
        <taxon>Pseudomonadota</taxon>
        <taxon>Alphaproteobacteria</taxon>
        <taxon>Rhodobacterales</taxon>
        <taxon>Roseobacteraceae</taxon>
        <taxon>Roseovarius</taxon>
    </lineage>
</organism>
<reference evidence="5 7" key="2">
    <citation type="submission" date="2018-08" db="EMBL/GenBank/DDBJ databases">
        <title>Genetic Globetrotter - A new plasmid hitch-hiking vast phylogenetic and geographic distances.</title>
        <authorList>
            <person name="Vollmers J."/>
            <person name="Petersen J."/>
        </authorList>
    </citation>
    <scope>NUCLEOTIDE SEQUENCE [LARGE SCALE GENOMIC DNA]</scope>
    <source>
        <strain evidence="5 7">DSM 26383</strain>
    </source>
</reference>
<dbReference type="EMBL" id="LAXI01000001">
    <property type="protein sequence ID" value="KRS19875.1"/>
    <property type="molecule type" value="Genomic_DNA"/>
</dbReference>
<evidence type="ECO:0000256" key="1">
    <source>
        <dbReference type="ARBA" id="ARBA00010515"/>
    </source>
</evidence>
<dbReference type="InterPro" id="IPR002168">
    <property type="entry name" value="Lipase_GDXG_HIS_AS"/>
</dbReference>
<keyword evidence="6" id="KW-1185">Reference proteome</keyword>
<keyword evidence="2 5" id="KW-0378">Hydrolase</keyword>
<dbReference type="Gene3D" id="3.40.50.1820">
    <property type="entry name" value="alpha/beta hydrolase"/>
    <property type="match status" value="1"/>
</dbReference>
<feature type="domain" description="Alpha/beta hydrolase fold-3" evidence="3">
    <location>
        <begin position="75"/>
        <end position="272"/>
    </location>
</feature>
<dbReference type="InterPro" id="IPR013094">
    <property type="entry name" value="AB_hydrolase_3"/>
</dbReference>
<dbReference type="GO" id="GO:0004806">
    <property type="term" value="F:triacylglycerol lipase activity"/>
    <property type="evidence" value="ECO:0007669"/>
    <property type="project" value="TreeGrafter"/>
</dbReference>
<dbReference type="RefSeq" id="WP_057813222.1">
    <property type="nucleotide sequence ID" value="NZ_CP031598.1"/>
</dbReference>
<dbReference type="InterPro" id="IPR029058">
    <property type="entry name" value="AB_hydrolase_fold"/>
</dbReference>
<evidence type="ECO:0000313" key="6">
    <source>
        <dbReference type="Proteomes" id="UP000051401"/>
    </source>
</evidence>
<sequence>MSVARRILNPYLRLTEKRHLERVEDPVALRRSFEFKARLFFRAPFGTRYETGALGGVPVQWATAKGVRREAGPLLLHLHGGGYVFGSSTTHRAMLARLSQLTGLPACLPDYRLAPEHPFPAAVEDALAVYRAVEDWPGGVVIGGDSAGGGLALAVVAEVLRAGGKAPLGVFAMSPLTDLTYSGESVAANARADVMLPASRVEESAEMYLAGADAKDPRASPLYADFTGGPPVWICAGDTEILLDDTRRMAERLKAQGVPVDLRIEHDLPHVWPYFQGLMPEAMVTLREIAGWVSSLSPRTAGS</sequence>
<dbReference type="Pfam" id="PF07859">
    <property type="entry name" value="Abhydrolase_3"/>
    <property type="match status" value="1"/>
</dbReference>
<dbReference type="PATRIC" id="fig|540747.5.peg.695"/>
<dbReference type="PROSITE" id="PS01173">
    <property type="entry name" value="LIPASE_GDXG_HIS"/>
    <property type="match status" value="1"/>
</dbReference>
<dbReference type="Proteomes" id="UP000325785">
    <property type="component" value="Chromosome"/>
</dbReference>
<reference evidence="4 6" key="1">
    <citation type="submission" date="2015-04" db="EMBL/GenBank/DDBJ databases">
        <title>The draft genome sequence of Roseovarius indicus B108T.</title>
        <authorList>
            <person name="Li G."/>
            <person name="Lai Q."/>
            <person name="Shao Z."/>
            <person name="Yan P."/>
        </authorList>
    </citation>
    <scope>NUCLEOTIDE SEQUENCE [LARGE SCALE GENOMIC DNA]</scope>
    <source>
        <strain evidence="4 6">B108</strain>
    </source>
</reference>
<dbReference type="PANTHER" id="PTHR48081:SF30">
    <property type="entry name" value="ACETYL-HYDROLASE LIPR-RELATED"/>
    <property type="match status" value="1"/>
</dbReference>
<evidence type="ECO:0000313" key="7">
    <source>
        <dbReference type="Proteomes" id="UP000325785"/>
    </source>
</evidence>
<evidence type="ECO:0000256" key="2">
    <source>
        <dbReference type="ARBA" id="ARBA00022801"/>
    </source>
</evidence>
<evidence type="ECO:0000313" key="4">
    <source>
        <dbReference type="EMBL" id="KRS19875.1"/>
    </source>
</evidence>
<dbReference type="KEGG" id="rid:RIdsm_04590"/>
<dbReference type="STRING" id="540747.SAMN04488031_102912"/>
<dbReference type="OrthoDB" id="9806180at2"/>
<dbReference type="SUPFAM" id="SSF53474">
    <property type="entry name" value="alpha/beta-Hydrolases"/>
    <property type="match status" value="1"/>
</dbReference>
<dbReference type="Proteomes" id="UP000051401">
    <property type="component" value="Unassembled WGS sequence"/>
</dbReference>
<protein>
    <submittedName>
        <fullName evidence="4">Esterase</fullName>
    </submittedName>
    <submittedName>
        <fullName evidence="5">Monoterpene epsilon-lactone hydrolase</fullName>
        <ecNumber evidence="5">3.1.1.83</ecNumber>
    </submittedName>
</protein>
<dbReference type="InterPro" id="IPR050300">
    <property type="entry name" value="GDXG_lipolytic_enzyme"/>
</dbReference>
<dbReference type="PANTHER" id="PTHR48081">
    <property type="entry name" value="AB HYDROLASE SUPERFAMILY PROTEIN C4A8.06C"/>
    <property type="match status" value="1"/>
</dbReference>